<proteinExistence type="inferred from homology"/>
<sequence length="411" mass="44583">MLSFRLALRYLFSKTRLHAVNYVTAVSALALAVVSMALVCVLSVYNGYVELILEGTEQTDAELLLRPSEGTILDLAKLPQLEPSLKSAGVASYTLLLESKGLLRAHDQQWVVDVLGIDHHFPKVFAMADSIASGKVLTEAETGLPSAGDTIPVNIGAGINLSLASSHRSSPVPDTELLFPRRLGFINPLAPSSAFTSLSVQVVGQYASLSLETDHTLYLPLPALRSALDYSPNEVSAIGLRFPSGANLSSIQDKLTKDLGSSIRVLSREEQHPDLSYLIRMEKVMTYLILLFILLLAAFNVASSLTMLLLEKQEDTRILTSLGAKPSMVGAIFRRVGFLISVLGSASGLVLGLIVCVLQQKFGLITAGVGLSLQPLPIAIHWDDLLLTFLTVTLISYLISLYPTRLFLRRR</sequence>
<evidence type="ECO:0000256" key="4">
    <source>
        <dbReference type="ARBA" id="ARBA00022692"/>
    </source>
</evidence>
<evidence type="ECO:0000313" key="9">
    <source>
        <dbReference type="EMBL" id="EKY01265.1"/>
    </source>
</evidence>
<dbReference type="Pfam" id="PF02687">
    <property type="entry name" value="FtsX"/>
    <property type="match status" value="1"/>
</dbReference>
<dbReference type="InterPro" id="IPR003838">
    <property type="entry name" value="ABC3_permease_C"/>
</dbReference>
<keyword evidence="4 7" id="KW-0812">Transmembrane</keyword>
<dbReference type="InterPro" id="IPR051447">
    <property type="entry name" value="Lipoprotein-release_system"/>
</dbReference>
<dbReference type="Proteomes" id="UP000010408">
    <property type="component" value="Unassembled WGS sequence"/>
</dbReference>
<evidence type="ECO:0000256" key="6">
    <source>
        <dbReference type="ARBA" id="ARBA00023136"/>
    </source>
</evidence>
<feature type="transmembrane region" description="Helical" evidence="7">
    <location>
        <begin position="336"/>
        <end position="355"/>
    </location>
</feature>
<dbReference type="GO" id="GO:0044874">
    <property type="term" value="P:lipoprotein localization to outer membrane"/>
    <property type="evidence" value="ECO:0007669"/>
    <property type="project" value="TreeGrafter"/>
</dbReference>
<feature type="transmembrane region" description="Helical" evidence="7">
    <location>
        <begin position="386"/>
        <end position="408"/>
    </location>
</feature>
<comment type="subcellular location">
    <subcellularLocation>
        <location evidence="1">Cell membrane</location>
        <topology evidence="1">Multi-pass membrane protein</topology>
    </subcellularLocation>
</comment>
<dbReference type="EMBL" id="AMEQ01000027">
    <property type="protein sequence ID" value="EKY01265.1"/>
    <property type="molecule type" value="Genomic_DNA"/>
</dbReference>
<gene>
    <name evidence="9" type="ORF">HMPREF9134_00983</name>
</gene>
<evidence type="ECO:0000256" key="5">
    <source>
        <dbReference type="ARBA" id="ARBA00022989"/>
    </source>
</evidence>
<dbReference type="PANTHER" id="PTHR30489">
    <property type="entry name" value="LIPOPROTEIN-RELEASING SYSTEM TRANSMEMBRANE PROTEIN LOLE"/>
    <property type="match status" value="1"/>
</dbReference>
<dbReference type="PANTHER" id="PTHR30489:SF0">
    <property type="entry name" value="LIPOPROTEIN-RELEASING SYSTEM TRANSMEMBRANE PROTEIN LOLE"/>
    <property type="match status" value="1"/>
</dbReference>
<comment type="caution">
    <text evidence="9">The sequence shown here is derived from an EMBL/GenBank/DDBJ whole genome shotgun (WGS) entry which is preliminary data.</text>
</comment>
<dbReference type="STRING" id="1127696.HMPREF9134_00983"/>
<name>L1NDA0_9PORP</name>
<keyword evidence="6 7" id="KW-0472">Membrane</keyword>
<dbReference type="RefSeq" id="WP_005469463.1">
    <property type="nucleotide sequence ID" value="NZ_KB291047.1"/>
</dbReference>
<feature type="transmembrane region" description="Helical" evidence="7">
    <location>
        <begin position="287"/>
        <end position="310"/>
    </location>
</feature>
<evidence type="ECO:0000313" key="10">
    <source>
        <dbReference type="Proteomes" id="UP000010408"/>
    </source>
</evidence>
<keyword evidence="3" id="KW-1003">Cell membrane</keyword>
<dbReference type="HOGENOM" id="CLU_000604_8_1_10"/>
<reference evidence="9 10" key="1">
    <citation type="submission" date="2012-05" db="EMBL/GenBank/DDBJ databases">
        <authorList>
            <person name="Weinstock G."/>
            <person name="Sodergren E."/>
            <person name="Lobos E.A."/>
            <person name="Fulton L."/>
            <person name="Fulton R."/>
            <person name="Courtney L."/>
            <person name="Fronick C."/>
            <person name="O'Laughlin M."/>
            <person name="Godfrey J."/>
            <person name="Wilson R.M."/>
            <person name="Miner T."/>
            <person name="Farmer C."/>
            <person name="Delehaunty K."/>
            <person name="Cordes M."/>
            <person name="Minx P."/>
            <person name="Tomlinson C."/>
            <person name="Chen J."/>
            <person name="Wollam A."/>
            <person name="Pepin K.H."/>
            <person name="Bhonagiri V."/>
            <person name="Zhang X."/>
            <person name="Suruliraj S."/>
            <person name="Warren W."/>
            <person name="Mitreva M."/>
            <person name="Mardis E.R."/>
            <person name="Wilson R.K."/>
        </authorList>
    </citation>
    <scope>NUCLEOTIDE SEQUENCE [LARGE SCALE GENOMIC DNA]</scope>
    <source>
        <strain evidence="9 10">F0037</strain>
    </source>
</reference>
<protein>
    <submittedName>
        <fullName evidence="9">Efflux ABC transporter, permease protein</fullName>
    </submittedName>
</protein>
<evidence type="ECO:0000256" key="3">
    <source>
        <dbReference type="ARBA" id="ARBA00022475"/>
    </source>
</evidence>
<feature type="transmembrane region" description="Helical" evidence="7">
    <location>
        <begin position="20"/>
        <end position="45"/>
    </location>
</feature>
<dbReference type="AlphaFoldDB" id="L1NDA0"/>
<evidence type="ECO:0000256" key="7">
    <source>
        <dbReference type="SAM" id="Phobius"/>
    </source>
</evidence>
<dbReference type="PATRIC" id="fig|1127696.3.peg.893"/>
<organism evidence="9 10">
    <name type="scientific">Porphyromonas catoniae F0037</name>
    <dbReference type="NCBI Taxonomy" id="1127696"/>
    <lineage>
        <taxon>Bacteria</taxon>
        <taxon>Pseudomonadati</taxon>
        <taxon>Bacteroidota</taxon>
        <taxon>Bacteroidia</taxon>
        <taxon>Bacteroidales</taxon>
        <taxon>Porphyromonadaceae</taxon>
        <taxon>Porphyromonas</taxon>
    </lineage>
</organism>
<feature type="domain" description="ABC3 transporter permease C-terminal" evidence="8">
    <location>
        <begin position="288"/>
        <end position="409"/>
    </location>
</feature>
<evidence type="ECO:0000256" key="2">
    <source>
        <dbReference type="ARBA" id="ARBA00005236"/>
    </source>
</evidence>
<dbReference type="GO" id="GO:0098797">
    <property type="term" value="C:plasma membrane protein complex"/>
    <property type="evidence" value="ECO:0007669"/>
    <property type="project" value="TreeGrafter"/>
</dbReference>
<comment type="similarity">
    <text evidence="2">Belongs to the ABC-4 integral membrane protein family. LolC/E subfamily.</text>
</comment>
<evidence type="ECO:0000259" key="8">
    <source>
        <dbReference type="Pfam" id="PF02687"/>
    </source>
</evidence>
<feature type="transmembrane region" description="Helical" evidence="7">
    <location>
        <begin position="362"/>
        <end position="380"/>
    </location>
</feature>
<keyword evidence="5 7" id="KW-1133">Transmembrane helix</keyword>
<dbReference type="eggNOG" id="COG4591">
    <property type="taxonomic scope" value="Bacteria"/>
</dbReference>
<accession>L1NDA0</accession>
<evidence type="ECO:0000256" key="1">
    <source>
        <dbReference type="ARBA" id="ARBA00004651"/>
    </source>
</evidence>